<organism evidence="2 3">
    <name type="scientific">Cyclospora cayetanensis</name>
    <dbReference type="NCBI Taxonomy" id="88456"/>
    <lineage>
        <taxon>Eukaryota</taxon>
        <taxon>Sar</taxon>
        <taxon>Alveolata</taxon>
        <taxon>Apicomplexa</taxon>
        <taxon>Conoidasida</taxon>
        <taxon>Coccidia</taxon>
        <taxon>Eucoccidiorida</taxon>
        <taxon>Eimeriorina</taxon>
        <taxon>Eimeriidae</taxon>
        <taxon>Cyclospora</taxon>
    </lineage>
</organism>
<sequence>MKSPAPASSALWGTAAANGAVYDNFLAGCVLPADATKHGRKERCRCYAFVIAVNGATDSASAMDRMRWVPSLVLESVVQEPSKNGSVDPREQQGRLSARHLRPPRHSCSLQQREAHHSVSPYLAVEVPKPIDDAALGLHEPHPLSGAVGGGLALVADAGASAIADAFELAKRQICAETVEAAPLPCVLLHCHAAISMSCAEGALDDPACGILCVGVAPLVLLKEDEEENLLICCF</sequence>
<name>A0A1D3DAZ5_9EIME</name>
<dbReference type="InParanoid" id="A0A1D3DAZ5"/>
<proteinExistence type="predicted"/>
<accession>A0A1D3DAZ5</accession>
<comment type="caution">
    <text evidence="2">The sequence shown here is derived from an EMBL/GenBank/DDBJ whole genome shotgun (WGS) entry which is preliminary data.</text>
</comment>
<keyword evidence="3" id="KW-1185">Reference proteome</keyword>
<dbReference type="EMBL" id="JROU02000024">
    <property type="protein sequence ID" value="OEH80623.1"/>
    <property type="molecule type" value="Genomic_DNA"/>
</dbReference>
<evidence type="ECO:0000256" key="1">
    <source>
        <dbReference type="SAM" id="MobiDB-lite"/>
    </source>
</evidence>
<reference evidence="2 3" key="1">
    <citation type="journal article" date="2016" name="BMC Genomics">
        <title>Comparative genomics reveals Cyclospora cayetanensis possesses coccidia-like metabolism and invasion components but unique surface antigens.</title>
        <authorList>
            <person name="Liu S."/>
            <person name="Wang L."/>
            <person name="Zheng H."/>
            <person name="Xu Z."/>
            <person name="Roellig D.M."/>
            <person name="Li N."/>
            <person name="Frace M.A."/>
            <person name="Tang K."/>
            <person name="Arrowood M.J."/>
            <person name="Moss D.M."/>
            <person name="Zhang L."/>
            <person name="Feng Y."/>
            <person name="Xiao L."/>
        </authorList>
    </citation>
    <scope>NUCLEOTIDE SEQUENCE [LARGE SCALE GENOMIC DNA]</scope>
    <source>
        <strain evidence="2 3">CHN_HEN01</strain>
    </source>
</reference>
<gene>
    <name evidence="2" type="ORF">cyc_06265</name>
</gene>
<evidence type="ECO:0000313" key="2">
    <source>
        <dbReference type="EMBL" id="OEH80623.1"/>
    </source>
</evidence>
<dbReference type="AlphaFoldDB" id="A0A1D3DAZ5"/>
<feature type="region of interest" description="Disordered" evidence="1">
    <location>
        <begin position="79"/>
        <end position="105"/>
    </location>
</feature>
<protein>
    <submittedName>
        <fullName evidence="2">Uncharacterized protein</fullName>
    </submittedName>
</protein>
<dbReference type="Proteomes" id="UP000095192">
    <property type="component" value="Unassembled WGS sequence"/>
</dbReference>
<dbReference type="VEuPathDB" id="ToxoDB:cyc_06265"/>
<evidence type="ECO:0000313" key="3">
    <source>
        <dbReference type="Proteomes" id="UP000095192"/>
    </source>
</evidence>